<dbReference type="Gene3D" id="1.10.10.60">
    <property type="entry name" value="Homeodomain-like"/>
    <property type="match status" value="1"/>
</dbReference>
<evidence type="ECO:0000256" key="1">
    <source>
        <dbReference type="ARBA" id="ARBA00023125"/>
    </source>
</evidence>
<evidence type="ECO:0000313" key="4">
    <source>
        <dbReference type="EMBL" id="GAA0682782.1"/>
    </source>
</evidence>
<protein>
    <submittedName>
        <fullName evidence="4">Efflux system transcriptional repressor NalC</fullName>
    </submittedName>
</protein>
<dbReference type="PRINTS" id="PR00455">
    <property type="entry name" value="HTHTETR"/>
</dbReference>
<proteinExistence type="predicted"/>
<dbReference type="SUPFAM" id="SSF46689">
    <property type="entry name" value="Homeodomain-like"/>
    <property type="match status" value="1"/>
</dbReference>
<dbReference type="EMBL" id="BAAAET010000001">
    <property type="protein sequence ID" value="GAA0682782.1"/>
    <property type="molecule type" value="Genomic_DNA"/>
</dbReference>
<evidence type="ECO:0000256" key="2">
    <source>
        <dbReference type="PROSITE-ProRule" id="PRU00335"/>
    </source>
</evidence>
<dbReference type="Gene3D" id="1.10.357.10">
    <property type="entry name" value="Tetracycline Repressor, domain 2"/>
    <property type="match status" value="1"/>
</dbReference>
<reference evidence="5" key="1">
    <citation type="journal article" date="2019" name="Int. J. Syst. Evol. Microbiol.">
        <title>The Global Catalogue of Microorganisms (GCM) 10K type strain sequencing project: providing services to taxonomists for standard genome sequencing and annotation.</title>
        <authorList>
            <consortium name="The Broad Institute Genomics Platform"/>
            <consortium name="The Broad Institute Genome Sequencing Center for Infectious Disease"/>
            <person name="Wu L."/>
            <person name="Ma J."/>
        </authorList>
    </citation>
    <scope>NUCLEOTIDE SEQUENCE [LARGE SCALE GENOMIC DNA]</scope>
    <source>
        <strain evidence="5">JCM 15134</strain>
    </source>
</reference>
<name>A0ABP3T8D1_9GAMM</name>
<feature type="DNA-binding region" description="H-T-H motif" evidence="2">
    <location>
        <begin position="53"/>
        <end position="72"/>
    </location>
</feature>
<dbReference type="RefSeq" id="WP_343801677.1">
    <property type="nucleotide sequence ID" value="NZ_BAAAET010000001.1"/>
</dbReference>
<organism evidence="4 5">
    <name type="scientific">Marinobacterium maritimum</name>
    <dbReference type="NCBI Taxonomy" id="500162"/>
    <lineage>
        <taxon>Bacteria</taxon>
        <taxon>Pseudomonadati</taxon>
        <taxon>Pseudomonadota</taxon>
        <taxon>Gammaproteobacteria</taxon>
        <taxon>Oceanospirillales</taxon>
        <taxon>Oceanospirillaceae</taxon>
        <taxon>Marinobacterium</taxon>
    </lineage>
</organism>
<dbReference type="InterPro" id="IPR050109">
    <property type="entry name" value="HTH-type_TetR-like_transc_reg"/>
</dbReference>
<dbReference type="InterPro" id="IPR009057">
    <property type="entry name" value="Homeodomain-like_sf"/>
</dbReference>
<comment type="caution">
    <text evidence="4">The sequence shown here is derived from an EMBL/GenBank/DDBJ whole genome shotgun (WGS) entry which is preliminary data.</text>
</comment>
<sequence length="227" mass="25412">MSAVKDADKLMNNVQPEANAKPCGLTPKGLERQKRILDAAHEVFLEQGYDNASINEIMCRAGGSLSTLYRLFGNKLGLFEAMMTQTSNRVFAAFEAVECAAKRGDSPDQALKRYGHLLLERVLSPEAVGLYRLVSMDCSSEREHIQSLFYTQGPKRINEKLSAYLQQQVEQGVMQIRDTEMAAFQFLEMVKGNFQLRALMGMSISDDERNKAVDQAVDLFLYGAIAR</sequence>
<dbReference type="InterPro" id="IPR039536">
    <property type="entry name" value="TetR_C_Proteobacteria"/>
</dbReference>
<dbReference type="Proteomes" id="UP001499915">
    <property type="component" value="Unassembled WGS sequence"/>
</dbReference>
<evidence type="ECO:0000259" key="3">
    <source>
        <dbReference type="PROSITE" id="PS50977"/>
    </source>
</evidence>
<dbReference type="PANTHER" id="PTHR30055:SF146">
    <property type="entry name" value="HTH-TYPE TRANSCRIPTIONAL DUAL REGULATOR CECR"/>
    <property type="match status" value="1"/>
</dbReference>
<dbReference type="Pfam" id="PF00440">
    <property type="entry name" value="TetR_N"/>
    <property type="match status" value="1"/>
</dbReference>
<feature type="domain" description="HTH tetR-type" evidence="3">
    <location>
        <begin position="30"/>
        <end position="90"/>
    </location>
</feature>
<evidence type="ECO:0000313" key="5">
    <source>
        <dbReference type="Proteomes" id="UP001499915"/>
    </source>
</evidence>
<gene>
    <name evidence="4" type="primary">nalC</name>
    <name evidence="4" type="ORF">GCM10009104_04690</name>
</gene>
<dbReference type="InterPro" id="IPR001647">
    <property type="entry name" value="HTH_TetR"/>
</dbReference>
<dbReference type="PANTHER" id="PTHR30055">
    <property type="entry name" value="HTH-TYPE TRANSCRIPTIONAL REGULATOR RUTR"/>
    <property type="match status" value="1"/>
</dbReference>
<accession>A0ABP3T8D1</accession>
<dbReference type="PROSITE" id="PS50977">
    <property type="entry name" value="HTH_TETR_2"/>
    <property type="match status" value="1"/>
</dbReference>
<dbReference type="Pfam" id="PF14246">
    <property type="entry name" value="TetR_C_7"/>
    <property type="match status" value="1"/>
</dbReference>
<keyword evidence="5" id="KW-1185">Reference proteome</keyword>
<keyword evidence="1 2" id="KW-0238">DNA-binding</keyword>